<comment type="caution">
    <text evidence="2">The sequence shown here is derived from an EMBL/GenBank/DDBJ whole genome shotgun (WGS) entry which is preliminary data.</text>
</comment>
<accession>A0ABD2X157</accession>
<protein>
    <submittedName>
        <fullName evidence="2">Uncharacterized protein</fullName>
    </submittedName>
</protein>
<sequence length="317" mass="34844">MVNVESISSLISSGVDSAAQMSIGQAILKAIDKVLWTIEKSVQWSLPSTDVRMEVNGKPSSDVDFVRPLPWILFLPTLIFLRVVRISINLTASVLGYPKIEPIDMIQVLQKSRKRIQAIKSTGMKNMKLNKGSTTKDEPMTVREASKSLAKSLRLTLSTLSCLDSGTKMPPSPPPTKIRVSNFFDSVSSEAEEKPEVEVTSSAVNDSKRKFSDICSDDSVDETDESDDEAVLDDELNGVAVLPKAEEKVDIEVTSTAEINNKSNNLSDISSENSMEESDDSEEERLDKNHKVTNIHFPCGREIEFYNLERGAGGAEG</sequence>
<evidence type="ECO:0000313" key="3">
    <source>
        <dbReference type="Proteomes" id="UP001627154"/>
    </source>
</evidence>
<dbReference type="EMBL" id="JBJJXI010000058">
    <property type="protein sequence ID" value="KAL3399114.1"/>
    <property type="molecule type" value="Genomic_DNA"/>
</dbReference>
<name>A0ABD2X157_9HYME</name>
<dbReference type="Proteomes" id="UP001627154">
    <property type="component" value="Unassembled WGS sequence"/>
</dbReference>
<feature type="compositionally biased region" description="Acidic residues" evidence="1">
    <location>
        <begin position="274"/>
        <end position="284"/>
    </location>
</feature>
<dbReference type="InterPro" id="IPR032150">
    <property type="entry name" value="DUF4820"/>
</dbReference>
<dbReference type="Pfam" id="PF16091">
    <property type="entry name" value="DUF4820"/>
    <property type="match status" value="1"/>
</dbReference>
<keyword evidence="3" id="KW-1185">Reference proteome</keyword>
<reference evidence="2 3" key="1">
    <citation type="journal article" date="2024" name="bioRxiv">
        <title>A reference genome for Trichogramma kaykai: A tiny desert-dwelling parasitoid wasp with competing sex-ratio distorters.</title>
        <authorList>
            <person name="Culotta J."/>
            <person name="Lindsey A.R."/>
        </authorList>
    </citation>
    <scope>NUCLEOTIDE SEQUENCE [LARGE SCALE GENOMIC DNA]</scope>
    <source>
        <strain evidence="2 3">KSX58</strain>
    </source>
</reference>
<proteinExistence type="predicted"/>
<feature type="region of interest" description="Disordered" evidence="1">
    <location>
        <begin position="262"/>
        <end position="291"/>
    </location>
</feature>
<dbReference type="AlphaFoldDB" id="A0ABD2X157"/>
<gene>
    <name evidence="2" type="ORF">TKK_007341</name>
</gene>
<organism evidence="2 3">
    <name type="scientific">Trichogramma kaykai</name>
    <dbReference type="NCBI Taxonomy" id="54128"/>
    <lineage>
        <taxon>Eukaryota</taxon>
        <taxon>Metazoa</taxon>
        <taxon>Ecdysozoa</taxon>
        <taxon>Arthropoda</taxon>
        <taxon>Hexapoda</taxon>
        <taxon>Insecta</taxon>
        <taxon>Pterygota</taxon>
        <taxon>Neoptera</taxon>
        <taxon>Endopterygota</taxon>
        <taxon>Hymenoptera</taxon>
        <taxon>Apocrita</taxon>
        <taxon>Proctotrupomorpha</taxon>
        <taxon>Chalcidoidea</taxon>
        <taxon>Trichogrammatidae</taxon>
        <taxon>Trichogramma</taxon>
    </lineage>
</organism>
<evidence type="ECO:0000256" key="1">
    <source>
        <dbReference type="SAM" id="MobiDB-lite"/>
    </source>
</evidence>
<evidence type="ECO:0000313" key="2">
    <source>
        <dbReference type="EMBL" id="KAL3399114.1"/>
    </source>
</evidence>